<evidence type="ECO:0000313" key="1">
    <source>
        <dbReference type="EMBL" id="PRC92370.1"/>
    </source>
</evidence>
<dbReference type="InterPro" id="IPR009959">
    <property type="entry name" value="Cyclase_SnoaL-like"/>
</dbReference>
<organism evidence="1 2">
    <name type="scientific">Solimicrobium silvestre</name>
    <dbReference type="NCBI Taxonomy" id="2099400"/>
    <lineage>
        <taxon>Bacteria</taxon>
        <taxon>Pseudomonadati</taxon>
        <taxon>Pseudomonadota</taxon>
        <taxon>Betaproteobacteria</taxon>
        <taxon>Burkholderiales</taxon>
        <taxon>Oxalobacteraceae</taxon>
        <taxon>Solimicrobium</taxon>
    </lineage>
</organism>
<dbReference type="InterPro" id="IPR032710">
    <property type="entry name" value="NTF2-like_dom_sf"/>
</dbReference>
<evidence type="ECO:0000313" key="2">
    <source>
        <dbReference type="Proteomes" id="UP000237839"/>
    </source>
</evidence>
<comment type="caution">
    <text evidence="1">The sequence shown here is derived from an EMBL/GenBank/DDBJ whole genome shotgun (WGS) entry which is preliminary data.</text>
</comment>
<gene>
    <name evidence="1" type="ORF">S2091_3029</name>
</gene>
<name>A0A2S9GXD5_9BURK</name>
<dbReference type="Pfam" id="PF07366">
    <property type="entry name" value="SnoaL"/>
    <property type="match status" value="1"/>
</dbReference>
<dbReference type="GO" id="GO:0030638">
    <property type="term" value="P:polyketide metabolic process"/>
    <property type="evidence" value="ECO:0007669"/>
    <property type="project" value="InterPro"/>
</dbReference>
<sequence length="126" mass="14402">MSETNSLKNIATSFLKLLVVGAVDEAYANYVDNAFIHHNQHHKGDRESLKLGMQQAALKFTDMQLEVKSVLQEGDRVTTYSHIQSNLNNMDVAVFHMFKFKNDKIIELWDVGQQIIKDSPNENGFF</sequence>
<reference evidence="1 2" key="1">
    <citation type="submission" date="2018-02" db="EMBL/GenBank/DDBJ databases">
        <title>Solimicrobium silvestre gen. nov., sp. nov., isolated from alpine forest soil.</title>
        <authorList>
            <person name="Margesin R."/>
            <person name="Albuquerque L."/>
            <person name="Zhang D.-C."/>
            <person name="Froufe H.J.C."/>
            <person name="Severino R."/>
            <person name="Roxo I."/>
            <person name="Egas C."/>
            <person name="Da Costa M.S."/>
        </authorList>
    </citation>
    <scope>NUCLEOTIDE SEQUENCE [LARGE SCALE GENOMIC DNA]</scope>
    <source>
        <strain evidence="1 2">S20-91</strain>
    </source>
</reference>
<keyword evidence="2" id="KW-1185">Reference proteome</keyword>
<dbReference type="AlphaFoldDB" id="A0A2S9GXD5"/>
<dbReference type="SUPFAM" id="SSF54427">
    <property type="entry name" value="NTF2-like"/>
    <property type="match status" value="1"/>
</dbReference>
<accession>A0A2S9GXD5</accession>
<dbReference type="Proteomes" id="UP000237839">
    <property type="component" value="Unassembled WGS sequence"/>
</dbReference>
<dbReference type="RefSeq" id="WP_105532773.1">
    <property type="nucleotide sequence ID" value="NZ_PUGF01000014.1"/>
</dbReference>
<dbReference type="OrthoDB" id="129343at2"/>
<proteinExistence type="predicted"/>
<protein>
    <submittedName>
        <fullName evidence="1">SnoaL-like domain</fullName>
    </submittedName>
</protein>
<dbReference type="EMBL" id="PUGF01000014">
    <property type="protein sequence ID" value="PRC92370.1"/>
    <property type="molecule type" value="Genomic_DNA"/>
</dbReference>
<dbReference type="Gene3D" id="3.10.450.50">
    <property type="match status" value="1"/>
</dbReference>